<feature type="transmembrane region" description="Helical" evidence="1">
    <location>
        <begin position="57"/>
        <end position="76"/>
    </location>
</feature>
<reference evidence="2" key="3">
    <citation type="submission" date="2023-05" db="EMBL/GenBank/DDBJ databases">
        <authorList>
            <person name="Smith C.H."/>
        </authorList>
    </citation>
    <scope>NUCLEOTIDE SEQUENCE</scope>
    <source>
        <strain evidence="2">CHS0354</strain>
        <tissue evidence="2">Mantle</tissue>
    </source>
</reference>
<dbReference type="AlphaFoldDB" id="A0AAE0S8S2"/>
<name>A0AAE0S8S2_9BIVA</name>
<protein>
    <submittedName>
        <fullName evidence="2">Uncharacterized protein</fullName>
    </submittedName>
</protein>
<keyword evidence="1" id="KW-0812">Transmembrane</keyword>
<accession>A0AAE0S8S2</accession>
<proteinExistence type="predicted"/>
<sequence>MIASSSELLGTRNLKKMNMLAFIVPLMALIVIGHVTATNFGLGSNYFPSLSGGWGGGYSFASGFGGFMFPSSYGYLPKGVQNPFPVSFEGGYGGNDDL</sequence>
<organism evidence="2 3">
    <name type="scientific">Potamilus streckersoni</name>
    <dbReference type="NCBI Taxonomy" id="2493646"/>
    <lineage>
        <taxon>Eukaryota</taxon>
        <taxon>Metazoa</taxon>
        <taxon>Spiralia</taxon>
        <taxon>Lophotrochozoa</taxon>
        <taxon>Mollusca</taxon>
        <taxon>Bivalvia</taxon>
        <taxon>Autobranchia</taxon>
        <taxon>Heteroconchia</taxon>
        <taxon>Palaeoheterodonta</taxon>
        <taxon>Unionida</taxon>
        <taxon>Unionoidea</taxon>
        <taxon>Unionidae</taxon>
        <taxon>Ambleminae</taxon>
        <taxon>Lampsilini</taxon>
        <taxon>Potamilus</taxon>
    </lineage>
</organism>
<feature type="transmembrane region" description="Helical" evidence="1">
    <location>
        <begin position="20"/>
        <end position="37"/>
    </location>
</feature>
<reference evidence="2" key="1">
    <citation type="journal article" date="2021" name="Genome Biol. Evol.">
        <title>A High-Quality Reference Genome for a Parasitic Bivalve with Doubly Uniparental Inheritance (Bivalvia: Unionida).</title>
        <authorList>
            <person name="Smith C.H."/>
        </authorList>
    </citation>
    <scope>NUCLEOTIDE SEQUENCE</scope>
    <source>
        <strain evidence="2">CHS0354</strain>
    </source>
</reference>
<reference evidence="2" key="2">
    <citation type="journal article" date="2021" name="Genome Biol. Evol.">
        <title>Developing a high-quality reference genome for a parasitic bivalve with doubly uniparental inheritance (Bivalvia: Unionida).</title>
        <authorList>
            <person name="Smith C.H."/>
        </authorList>
    </citation>
    <scope>NUCLEOTIDE SEQUENCE</scope>
    <source>
        <strain evidence="2">CHS0354</strain>
        <tissue evidence="2">Mantle</tissue>
    </source>
</reference>
<evidence type="ECO:0000256" key="1">
    <source>
        <dbReference type="SAM" id="Phobius"/>
    </source>
</evidence>
<dbReference type="Proteomes" id="UP001195483">
    <property type="component" value="Unassembled WGS sequence"/>
</dbReference>
<evidence type="ECO:0000313" key="2">
    <source>
        <dbReference type="EMBL" id="KAK3587451.1"/>
    </source>
</evidence>
<gene>
    <name evidence="2" type="ORF">CHS0354_007941</name>
</gene>
<comment type="caution">
    <text evidence="2">The sequence shown here is derived from an EMBL/GenBank/DDBJ whole genome shotgun (WGS) entry which is preliminary data.</text>
</comment>
<keyword evidence="3" id="KW-1185">Reference proteome</keyword>
<keyword evidence="1" id="KW-0472">Membrane</keyword>
<evidence type="ECO:0000313" key="3">
    <source>
        <dbReference type="Proteomes" id="UP001195483"/>
    </source>
</evidence>
<keyword evidence="1" id="KW-1133">Transmembrane helix</keyword>
<dbReference type="EMBL" id="JAEAOA010000534">
    <property type="protein sequence ID" value="KAK3587451.1"/>
    <property type="molecule type" value="Genomic_DNA"/>
</dbReference>